<comment type="similarity">
    <text evidence="2">Belongs to the outer membrane factor (OMF) (TC 1.B.17) family.</text>
</comment>
<evidence type="ECO:0000256" key="5">
    <source>
        <dbReference type="ARBA" id="ARBA00022692"/>
    </source>
</evidence>
<evidence type="ECO:0000256" key="7">
    <source>
        <dbReference type="ARBA" id="ARBA00023237"/>
    </source>
</evidence>
<keyword evidence="5" id="KW-0812">Transmembrane</keyword>
<keyword evidence="6" id="KW-0472">Membrane</keyword>
<evidence type="ECO:0000313" key="9">
    <source>
        <dbReference type="EMBL" id="PTA68513.1"/>
    </source>
</evidence>
<dbReference type="AlphaFoldDB" id="A0A2T3W9T0"/>
<feature type="chain" id="PRO_5015605082" evidence="8">
    <location>
        <begin position="16"/>
        <end position="475"/>
    </location>
</feature>
<accession>A0A2T3W9T0</accession>
<comment type="subcellular location">
    <subcellularLocation>
        <location evidence="1">Cell outer membrane</location>
    </subcellularLocation>
</comment>
<evidence type="ECO:0000256" key="4">
    <source>
        <dbReference type="ARBA" id="ARBA00022452"/>
    </source>
</evidence>
<dbReference type="SUPFAM" id="SSF56954">
    <property type="entry name" value="Outer membrane efflux proteins (OEP)"/>
    <property type="match status" value="1"/>
</dbReference>
<keyword evidence="10" id="KW-1185">Reference proteome</keyword>
<feature type="signal peptide" evidence="8">
    <location>
        <begin position="1"/>
        <end position="15"/>
    </location>
</feature>
<dbReference type="OrthoDB" id="63572at2"/>
<name>A0A2T3W9T0_9DEIO</name>
<gene>
    <name evidence="9" type="ORF">C8263_06850</name>
</gene>
<dbReference type="PANTHER" id="PTHR30026">
    <property type="entry name" value="OUTER MEMBRANE PROTEIN TOLC"/>
    <property type="match status" value="1"/>
</dbReference>
<dbReference type="GO" id="GO:0015288">
    <property type="term" value="F:porin activity"/>
    <property type="evidence" value="ECO:0007669"/>
    <property type="project" value="TreeGrafter"/>
</dbReference>
<dbReference type="EMBL" id="PYSV01000005">
    <property type="protein sequence ID" value="PTA68513.1"/>
    <property type="molecule type" value="Genomic_DNA"/>
</dbReference>
<comment type="caution">
    <text evidence="9">The sequence shown here is derived from an EMBL/GenBank/DDBJ whole genome shotgun (WGS) entry which is preliminary data.</text>
</comment>
<sequence>MLCAALALSLSVAHAQSTSPSPAATPPPALTPAPPTLTLPELLLALRASPGWRGADLSYQAAALALQSARTRAGLSLSAGADGSLSRVPWNGGEWKGAATVTLSASVAVLPWSPALEGVRSAERALGAAALDLRAARAAQTAALFQALGGLRRAQAGLEAAQAGRTLAERVLAITEAQRAAGLTTDAGVLDRRAGLEAAVAGQESAARAVTQAAQALTRLLGTPVSVGAGVLNPPLPDLTPAGDLETLLARALRQRPEVARAQAAVADAQAGLAAARLDARLPDVSASVRAGQLADAQGGGGRTVGASLNLKAGVLGVQASVPLRDTDSAVSGVALSLSAALPLLGRPQAAALSQAELGLQQAELALASARQATELDVRTRLSALEDERAALPGARTRVQSAETALQNARARLDAGLGTTLDLAQAELALLQARHALQAAQDSVALAGLALAQATADLDPFLPTLPAPLPTGGQP</sequence>
<dbReference type="InterPro" id="IPR051906">
    <property type="entry name" value="TolC-like"/>
</dbReference>
<evidence type="ECO:0000256" key="1">
    <source>
        <dbReference type="ARBA" id="ARBA00004442"/>
    </source>
</evidence>
<protein>
    <submittedName>
        <fullName evidence="9">Transporter</fullName>
    </submittedName>
</protein>
<evidence type="ECO:0000256" key="6">
    <source>
        <dbReference type="ARBA" id="ARBA00023136"/>
    </source>
</evidence>
<evidence type="ECO:0000256" key="8">
    <source>
        <dbReference type="SAM" id="SignalP"/>
    </source>
</evidence>
<keyword evidence="7" id="KW-0998">Cell outer membrane</keyword>
<keyword evidence="8" id="KW-0732">Signal</keyword>
<proteinExistence type="inferred from homology"/>
<dbReference type="PANTHER" id="PTHR30026:SF20">
    <property type="entry name" value="OUTER MEMBRANE PROTEIN TOLC"/>
    <property type="match status" value="1"/>
</dbReference>
<reference evidence="9 10" key="1">
    <citation type="submission" date="2018-03" db="EMBL/GenBank/DDBJ databases">
        <title>Draft genome of Deinococcus sp. OD32.</title>
        <authorList>
            <person name="Wang X.-P."/>
            <person name="Du Z.-J."/>
        </authorList>
    </citation>
    <scope>NUCLEOTIDE SEQUENCE [LARGE SCALE GENOMIC DNA]</scope>
    <source>
        <strain evidence="9 10">OD32</strain>
    </source>
</reference>
<keyword evidence="4" id="KW-1134">Transmembrane beta strand</keyword>
<dbReference type="GO" id="GO:0009279">
    <property type="term" value="C:cell outer membrane"/>
    <property type="evidence" value="ECO:0007669"/>
    <property type="project" value="UniProtKB-SubCell"/>
</dbReference>
<dbReference type="Gene3D" id="1.20.1600.10">
    <property type="entry name" value="Outer membrane efflux proteins (OEP)"/>
    <property type="match status" value="1"/>
</dbReference>
<evidence type="ECO:0000256" key="3">
    <source>
        <dbReference type="ARBA" id="ARBA00022448"/>
    </source>
</evidence>
<dbReference type="Pfam" id="PF02321">
    <property type="entry name" value="OEP"/>
    <property type="match status" value="2"/>
</dbReference>
<dbReference type="Proteomes" id="UP000240317">
    <property type="component" value="Unassembled WGS sequence"/>
</dbReference>
<dbReference type="InterPro" id="IPR003423">
    <property type="entry name" value="OMP_efflux"/>
</dbReference>
<evidence type="ECO:0000256" key="2">
    <source>
        <dbReference type="ARBA" id="ARBA00007613"/>
    </source>
</evidence>
<organism evidence="9 10">
    <name type="scientific">Deinococcus arcticus</name>
    <dbReference type="NCBI Taxonomy" id="2136176"/>
    <lineage>
        <taxon>Bacteria</taxon>
        <taxon>Thermotogati</taxon>
        <taxon>Deinococcota</taxon>
        <taxon>Deinococci</taxon>
        <taxon>Deinococcales</taxon>
        <taxon>Deinococcaceae</taxon>
        <taxon>Deinococcus</taxon>
    </lineage>
</organism>
<dbReference type="GO" id="GO:0015562">
    <property type="term" value="F:efflux transmembrane transporter activity"/>
    <property type="evidence" value="ECO:0007669"/>
    <property type="project" value="InterPro"/>
</dbReference>
<keyword evidence="3" id="KW-0813">Transport</keyword>
<evidence type="ECO:0000313" key="10">
    <source>
        <dbReference type="Proteomes" id="UP000240317"/>
    </source>
</evidence>
<dbReference type="GO" id="GO:1990281">
    <property type="term" value="C:efflux pump complex"/>
    <property type="evidence" value="ECO:0007669"/>
    <property type="project" value="TreeGrafter"/>
</dbReference>